<reference evidence="2 3" key="1">
    <citation type="submission" date="2021-06" db="EMBL/GenBank/DDBJ databases">
        <title>Caerostris darwini draft genome.</title>
        <authorList>
            <person name="Kono N."/>
            <person name="Arakawa K."/>
        </authorList>
    </citation>
    <scope>NUCLEOTIDE SEQUENCE [LARGE SCALE GENOMIC DNA]</scope>
</reference>
<evidence type="ECO:0000313" key="3">
    <source>
        <dbReference type="Proteomes" id="UP001054837"/>
    </source>
</evidence>
<accession>A0AAV4VKC2</accession>
<protein>
    <submittedName>
        <fullName evidence="2">Gypsy retrotransposon integrase-like protein 1</fullName>
    </submittedName>
</protein>
<evidence type="ECO:0000256" key="1">
    <source>
        <dbReference type="SAM" id="MobiDB-lite"/>
    </source>
</evidence>
<organism evidence="2 3">
    <name type="scientific">Caerostris darwini</name>
    <dbReference type="NCBI Taxonomy" id="1538125"/>
    <lineage>
        <taxon>Eukaryota</taxon>
        <taxon>Metazoa</taxon>
        <taxon>Ecdysozoa</taxon>
        <taxon>Arthropoda</taxon>
        <taxon>Chelicerata</taxon>
        <taxon>Arachnida</taxon>
        <taxon>Araneae</taxon>
        <taxon>Araneomorphae</taxon>
        <taxon>Entelegynae</taxon>
        <taxon>Araneoidea</taxon>
        <taxon>Araneidae</taxon>
        <taxon>Caerostris</taxon>
    </lineage>
</organism>
<gene>
    <name evidence="2" type="primary">Gin1</name>
    <name evidence="2" type="ORF">CDAR_225991</name>
</gene>
<keyword evidence="3" id="KW-1185">Reference proteome</keyword>
<dbReference type="AlphaFoldDB" id="A0AAV4VKC2"/>
<comment type="caution">
    <text evidence="2">The sequence shown here is derived from an EMBL/GenBank/DDBJ whole genome shotgun (WGS) entry which is preliminary data.</text>
</comment>
<evidence type="ECO:0000313" key="2">
    <source>
        <dbReference type="EMBL" id="GIY70896.1"/>
    </source>
</evidence>
<dbReference type="Proteomes" id="UP001054837">
    <property type="component" value="Unassembled WGS sequence"/>
</dbReference>
<proteinExistence type="predicted"/>
<feature type="region of interest" description="Disordered" evidence="1">
    <location>
        <begin position="1"/>
        <end position="24"/>
    </location>
</feature>
<dbReference type="EMBL" id="BPLQ01013245">
    <property type="protein sequence ID" value="GIY70896.1"/>
    <property type="molecule type" value="Genomic_DNA"/>
</dbReference>
<name>A0AAV4VKC2_9ARAC</name>
<sequence>MAPPVFEAETCGTERQSDSHSANMPPVVVEDEHDKWHSKLPVIRLTMNTPLSETMGHISAFLQFGNQLRTVDDVVQDFKAMVESDNFLAEITLYLTIFTTITNEI</sequence>